<dbReference type="RefSeq" id="WP_185163217.1">
    <property type="nucleotide sequence ID" value="NZ_JACKWY010000001.1"/>
</dbReference>
<proteinExistence type="predicted"/>
<protein>
    <submittedName>
        <fullName evidence="1">Uncharacterized protein</fullName>
    </submittedName>
</protein>
<gene>
    <name evidence="1" type="ORF">H7E68_01440</name>
</gene>
<comment type="caution">
    <text evidence="1">The sequence shown here is derived from an EMBL/GenBank/DDBJ whole genome shotgun (WGS) entry which is preliminary data.</text>
</comment>
<dbReference type="EMBL" id="JACKWY010000001">
    <property type="protein sequence ID" value="MBB6713395.1"/>
    <property type="molecule type" value="Genomic_DNA"/>
</dbReference>
<organism evidence="1 2">
    <name type="scientific">Clostridium gasigenes</name>
    <dbReference type="NCBI Taxonomy" id="94869"/>
    <lineage>
        <taxon>Bacteria</taxon>
        <taxon>Bacillati</taxon>
        <taxon>Bacillota</taxon>
        <taxon>Clostridia</taxon>
        <taxon>Eubacteriales</taxon>
        <taxon>Clostridiaceae</taxon>
        <taxon>Clostridium</taxon>
    </lineage>
</organism>
<dbReference type="AlphaFoldDB" id="A0A7X0S9C7"/>
<dbReference type="Proteomes" id="UP000585258">
    <property type="component" value="Unassembled WGS sequence"/>
</dbReference>
<sequence length="49" mass="5614">MLSGSPQNITIDEILKYPLPYADGYKGFWKNPISLQHPLVEIEIVPWDS</sequence>
<reference evidence="1 2" key="1">
    <citation type="submission" date="2020-08" db="EMBL/GenBank/DDBJ databases">
        <title>Clostridia isolated from Swiss meat.</title>
        <authorList>
            <person name="Wambui J."/>
            <person name="Stevens M.J.A."/>
            <person name="Stephan R."/>
        </authorList>
    </citation>
    <scope>NUCLEOTIDE SEQUENCE [LARGE SCALE GENOMIC DNA]</scope>
    <source>
        <strain evidence="1 2">CM001</strain>
    </source>
</reference>
<evidence type="ECO:0000313" key="2">
    <source>
        <dbReference type="Proteomes" id="UP000585258"/>
    </source>
</evidence>
<name>A0A7X0S9C7_9CLOT</name>
<accession>A0A7X0S9C7</accession>
<evidence type="ECO:0000313" key="1">
    <source>
        <dbReference type="EMBL" id="MBB6713395.1"/>
    </source>
</evidence>